<feature type="domain" description="D-glutamate N-acetyltransferase-like N-terminal" evidence="2">
    <location>
        <begin position="69"/>
        <end position="133"/>
    </location>
</feature>
<accession>A0A315XQP1</accession>
<dbReference type="Gene3D" id="3.40.50.300">
    <property type="entry name" value="P-loop containing nucleotide triphosphate hydrolases"/>
    <property type="match status" value="1"/>
</dbReference>
<dbReference type="PANTHER" id="PTHR40690:SF1">
    <property type="entry name" value="DUF1611 DOMAIN-CONTAINING PROTEIN"/>
    <property type="match status" value="1"/>
</dbReference>
<dbReference type="EMBL" id="MZGS01000020">
    <property type="protein sequence ID" value="PWB87389.1"/>
    <property type="molecule type" value="Genomic_DNA"/>
</dbReference>
<dbReference type="Proteomes" id="UP000251717">
    <property type="component" value="Unassembled WGS sequence"/>
</dbReference>
<name>A0A315XQP1_9EURY</name>
<evidence type="ECO:0000259" key="1">
    <source>
        <dbReference type="Pfam" id="PF07755"/>
    </source>
</evidence>
<dbReference type="PIRSF" id="PIRSF026760">
    <property type="entry name" value="UCP026760"/>
    <property type="match status" value="1"/>
</dbReference>
<keyword evidence="4" id="KW-1185">Reference proteome</keyword>
<comment type="caution">
    <text evidence="3">The sequence shown here is derived from an EMBL/GenBank/DDBJ whole genome shotgun (WGS) entry which is preliminary data.</text>
</comment>
<dbReference type="Pfam" id="PF07755">
    <property type="entry name" value="DUF1611"/>
    <property type="match status" value="1"/>
</dbReference>
<dbReference type="PANTHER" id="PTHR40690">
    <property type="entry name" value="GLL3100 PROTEIN"/>
    <property type="match status" value="1"/>
</dbReference>
<gene>
    <name evidence="3" type="ORF">MBBTH_09540</name>
</gene>
<protein>
    <recommendedName>
        <fullName evidence="5">DUF1611 domain-containing protein</fullName>
    </recommendedName>
</protein>
<feature type="domain" description="D-glutamate N-acetyltransferase-like C-terminal" evidence="1">
    <location>
        <begin position="160"/>
        <end position="344"/>
    </location>
</feature>
<dbReference type="InterPro" id="IPR035086">
    <property type="entry name" value="DgcN-like_C"/>
</dbReference>
<evidence type="ECO:0008006" key="5">
    <source>
        <dbReference type="Google" id="ProtNLM"/>
    </source>
</evidence>
<dbReference type="SUPFAM" id="SSF52540">
    <property type="entry name" value="P-loop containing nucleoside triphosphate hydrolases"/>
    <property type="match status" value="1"/>
</dbReference>
<evidence type="ECO:0000313" key="4">
    <source>
        <dbReference type="Proteomes" id="UP000251717"/>
    </source>
</evidence>
<dbReference type="InterPro" id="IPR027417">
    <property type="entry name" value="P-loop_NTPase"/>
</dbReference>
<proteinExistence type="predicted"/>
<evidence type="ECO:0000259" key="2">
    <source>
        <dbReference type="Pfam" id="PF17396"/>
    </source>
</evidence>
<reference evidence="3 4" key="1">
    <citation type="submission" date="2017-03" db="EMBL/GenBank/DDBJ databases">
        <title>Genome sequence of Methanobrevibacter thaueri.</title>
        <authorList>
            <person name="Poehlein A."/>
            <person name="Seedorf H."/>
            <person name="Daniel R."/>
        </authorList>
    </citation>
    <scope>NUCLEOTIDE SEQUENCE [LARGE SCALE GENOMIC DNA]</scope>
    <source>
        <strain evidence="3 4">DSM 11995</strain>
    </source>
</reference>
<dbReference type="AlphaFoldDB" id="A0A315XQP1"/>
<evidence type="ECO:0000313" key="3">
    <source>
        <dbReference type="EMBL" id="PWB87389.1"/>
    </source>
</evidence>
<dbReference type="Pfam" id="PF17396">
    <property type="entry name" value="DUF1611_N"/>
    <property type="match status" value="1"/>
</dbReference>
<organism evidence="3 4">
    <name type="scientific">Methanobrevibacter thaueri</name>
    <dbReference type="NCBI Taxonomy" id="190975"/>
    <lineage>
        <taxon>Archaea</taxon>
        <taxon>Methanobacteriati</taxon>
        <taxon>Methanobacteriota</taxon>
        <taxon>Methanomada group</taxon>
        <taxon>Methanobacteria</taxon>
        <taxon>Methanobacteriales</taxon>
        <taxon>Methanobacteriaceae</taxon>
        <taxon>Methanobrevibacter</taxon>
    </lineage>
</organism>
<dbReference type="InterPro" id="IPR035402">
    <property type="entry name" value="DgcN-like_N"/>
</dbReference>
<sequence>MKFLYSVKSVKDIQDLNPFIVVGCGGGGEKFSNLDGIEAVGFIDDDVKKQGTAYCGQIISGSLDECLENAPEAKSLVIMLPIGAEGTALKYAVQAIDKGLNVVTSFRSLSIEENLSLKKFADSKNVVIKEISPRLDVVEKIAGVAPEKSCEVLPKISYKPKAPVIFVGGTSQECGKRTTTKMLGLASSERGMNPAIISTDEMGLEEPTDFNFRAGSLSAMDVPSAVLSAIKYIEETKKPDIIFIEGQSSLTEKGNPHPRGLSAAILIGASPDAVIVGHRPNHPYREPRGIEEEIKAIEAVEPTKVVGLSVNLKNADLDLCPEYFESTFGLPAEDVYNNGASKLLDAILEYLEG</sequence>
<dbReference type="InterPro" id="IPR011669">
    <property type="entry name" value="DgcN-like"/>
</dbReference>